<evidence type="ECO:0000256" key="6">
    <source>
        <dbReference type="ARBA" id="ARBA00023242"/>
    </source>
</evidence>
<evidence type="ECO:0000256" key="1">
    <source>
        <dbReference type="ARBA" id="ARBA00004123"/>
    </source>
</evidence>
<accession>A0A0D2BTL3</accession>
<dbReference type="Gene3D" id="3.40.109.10">
    <property type="entry name" value="NADH Oxidase"/>
    <property type="match status" value="1"/>
</dbReference>
<dbReference type="SUPFAM" id="SSF55469">
    <property type="entry name" value="FMN-dependent nitroreductase-like"/>
    <property type="match status" value="1"/>
</dbReference>
<dbReference type="AlphaFoldDB" id="A0A0D2BTL3"/>
<evidence type="ECO:0000313" key="10">
    <source>
        <dbReference type="Proteomes" id="UP000053342"/>
    </source>
</evidence>
<keyword evidence="6" id="KW-0539">Nucleus</keyword>
<comment type="similarity">
    <text evidence="3">Belongs to the nitroreductase family.</text>
</comment>
<feature type="region of interest" description="Disordered" evidence="7">
    <location>
        <begin position="31"/>
        <end position="68"/>
    </location>
</feature>
<keyword evidence="5" id="KW-0560">Oxidoreductase</keyword>
<evidence type="ECO:0000259" key="8">
    <source>
        <dbReference type="Pfam" id="PF00881"/>
    </source>
</evidence>
<keyword evidence="4" id="KW-0963">Cytoplasm</keyword>
<gene>
    <name evidence="9" type="ORF">PV06_07975</name>
</gene>
<dbReference type="InterPro" id="IPR000415">
    <property type="entry name" value="Nitroreductase-like"/>
</dbReference>
<dbReference type="GO" id="GO:0016491">
    <property type="term" value="F:oxidoreductase activity"/>
    <property type="evidence" value="ECO:0007669"/>
    <property type="project" value="UniProtKB-KW"/>
</dbReference>
<dbReference type="GO" id="GO:0034599">
    <property type="term" value="P:cellular response to oxidative stress"/>
    <property type="evidence" value="ECO:0007669"/>
    <property type="project" value="InterPro"/>
</dbReference>
<feature type="domain" description="Nitroreductase" evidence="8">
    <location>
        <begin position="78"/>
        <end position="248"/>
    </location>
</feature>
<evidence type="ECO:0000256" key="7">
    <source>
        <dbReference type="SAM" id="MobiDB-lite"/>
    </source>
</evidence>
<dbReference type="OrthoDB" id="2138173at2759"/>
<evidence type="ECO:0000256" key="3">
    <source>
        <dbReference type="ARBA" id="ARBA00007118"/>
    </source>
</evidence>
<dbReference type="RefSeq" id="XP_016261018.1">
    <property type="nucleotide sequence ID" value="XM_016409264.1"/>
</dbReference>
<evidence type="ECO:0000256" key="4">
    <source>
        <dbReference type="ARBA" id="ARBA00022490"/>
    </source>
</evidence>
<reference evidence="9 10" key="1">
    <citation type="submission" date="2015-01" db="EMBL/GenBank/DDBJ databases">
        <title>The Genome Sequence of Exophiala oligosperma CBS72588.</title>
        <authorList>
            <consortium name="The Broad Institute Genomics Platform"/>
            <person name="Cuomo C."/>
            <person name="de Hoog S."/>
            <person name="Gorbushina A."/>
            <person name="Stielow B."/>
            <person name="Teixiera M."/>
            <person name="Abouelleil A."/>
            <person name="Chapman S.B."/>
            <person name="Priest M."/>
            <person name="Young S.K."/>
            <person name="Wortman J."/>
            <person name="Nusbaum C."/>
            <person name="Birren B."/>
        </authorList>
    </citation>
    <scope>NUCLEOTIDE SEQUENCE [LARGE SCALE GENOMIC DNA]</scope>
    <source>
        <strain evidence="9 10">CBS 72588</strain>
    </source>
</reference>
<dbReference type="EMBL" id="KN847338">
    <property type="protein sequence ID" value="KIW40802.1"/>
    <property type="molecule type" value="Genomic_DNA"/>
</dbReference>
<dbReference type="GO" id="GO:0005737">
    <property type="term" value="C:cytoplasm"/>
    <property type="evidence" value="ECO:0007669"/>
    <property type="project" value="UniProtKB-SubCell"/>
</dbReference>
<evidence type="ECO:0000313" key="9">
    <source>
        <dbReference type="EMBL" id="KIW40802.1"/>
    </source>
</evidence>
<organism evidence="9 10">
    <name type="scientific">Exophiala oligosperma</name>
    <dbReference type="NCBI Taxonomy" id="215243"/>
    <lineage>
        <taxon>Eukaryota</taxon>
        <taxon>Fungi</taxon>
        <taxon>Dikarya</taxon>
        <taxon>Ascomycota</taxon>
        <taxon>Pezizomycotina</taxon>
        <taxon>Eurotiomycetes</taxon>
        <taxon>Chaetothyriomycetidae</taxon>
        <taxon>Chaetothyriales</taxon>
        <taxon>Herpotrichiellaceae</taxon>
        <taxon>Exophiala</taxon>
    </lineage>
</organism>
<dbReference type="PANTHER" id="PTHR43035:SF1">
    <property type="entry name" value="FATTY ACID REPRESSION MUTANT PROTEIN 2-RELATED"/>
    <property type="match status" value="1"/>
</dbReference>
<protein>
    <recommendedName>
        <fullName evidence="8">Nitroreductase domain-containing protein</fullName>
    </recommendedName>
</protein>
<dbReference type="InterPro" id="IPR033877">
    <property type="entry name" value="Frm2/Hbn1"/>
</dbReference>
<comment type="subcellular location">
    <subcellularLocation>
        <location evidence="2">Cytoplasm</location>
    </subcellularLocation>
    <subcellularLocation>
        <location evidence="1">Nucleus</location>
    </subcellularLocation>
</comment>
<dbReference type="Proteomes" id="UP000053342">
    <property type="component" value="Unassembled WGS sequence"/>
</dbReference>
<dbReference type="GeneID" id="27360049"/>
<dbReference type="HOGENOM" id="CLU_073125_0_0_1"/>
<name>A0A0D2BTL3_9EURO</name>
<evidence type="ECO:0000256" key="2">
    <source>
        <dbReference type="ARBA" id="ARBA00004496"/>
    </source>
</evidence>
<dbReference type="Pfam" id="PF00881">
    <property type="entry name" value="Nitroreductase"/>
    <property type="match status" value="1"/>
</dbReference>
<dbReference type="GO" id="GO:0005634">
    <property type="term" value="C:nucleus"/>
    <property type="evidence" value="ECO:0007669"/>
    <property type="project" value="UniProtKB-SubCell"/>
</dbReference>
<evidence type="ECO:0000256" key="5">
    <source>
        <dbReference type="ARBA" id="ARBA00023002"/>
    </source>
</evidence>
<dbReference type="STRING" id="215243.A0A0D2BTL3"/>
<dbReference type="PANTHER" id="PTHR43035">
    <property type="entry name" value="FATTY ACID REPRESSION MUTANT PROTEIN 2-RELATED"/>
    <property type="match status" value="1"/>
</dbReference>
<proteinExistence type="inferred from homology"/>
<sequence>MVSPTSFRSLAVRLRVQIQGPPPRTHTCLTTSLSSLRPSSHHSRILPTPPPSTSSSVRSTRHFSNTTDKMSSSFLDSIKSRRTIYQLTGESTIPDSRIKEIVQQAVLHVPSSFNSQSTRCVVLLGEEHKKLWGDIVKPAVKAVAPAEAWPASEQRLSGFQAGYGTVLFYEEPKVVAGLQEKLPLYAEKFPQWSEHTNAMHQFAIWTALEQEGLGANLQHYNPLIDEKISATWNVPATWSLKAQLVFGKPAGSPMEKSFGPIEERVFVHGGKN</sequence>
<dbReference type="CDD" id="cd02140">
    <property type="entry name" value="Frm2-like"/>
    <property type="match status" value="1"/>
</dbReference>
<dbReference type="InterPro" id="IPR029479">
    <property type="entry name" value="Nitroreductase"/>
</dbReference>
<dbReference type="VEuPathDB" id="FungiDB:PV06_07975"/>
<dbReference type="FunFam" id="3.40.109.10:FF:000001">
    <property type="entry name" value="Nitroreductase family"/>
    <property type="match status" value="1"/>
</dbReference>
<keyword evidence="10" id="KW-1185">Reference proteome</keyword>